<dbReference type="InterPro" id="IPR050557">
    <property type="entry name" value="RTX_toxin/Mannuronan_C5-epim"/>
</dbReference>
<dbReference type="PRINTS" id="PR00313">
    <property type="entry name" value="CABNDNGRPT"/>
</dbReference>
<sequence length="235" mass="24630">MTGITSSVVTAADLQSTSTDAQTLNGTSGNNMLIGGAGDDTFNGGVGSDELLGWGGDDTFNIASKSGSWTDTINGGSGTNVLNISYVANGLSDFTTRSIPASEGSTMSFVDANGGTINFNNILSWTGEMKWDGYVTANSKTYRFVSDLRHDYSPFSGAYGSVYAFVYESPANTVEVVLPDSGKWLPQYRMGGYKDFAFDGQETFTIYGGAGNEAIFGGYKADTIIGGAGNDYICA</sequence>
<dbReference type="SUPFAM" id="SSF51120">
    <property type="entry name" value="beta-Roll"/>
    <property type="match status" value="1"/>
</dbReference>
<dbReference type="GO" id="GO:0005509">
    <property type="term" value="F:calcium ion binding"/>
    <property type="evidence" value="ECO:0007669"/>
    <property type="project" value="InterPro"/>
</dbReference>
<proteinExistence type="predicted"/>
<name>A0A383DK27_9ZZZZ</name>
<protein>
    <recommendedName>
        <fullName evidence="4">Peptidase M10 serralysin C-terminal domain-containing protein</fullName>
    </recommendedName>
</protein>
<keyword evidence="2" id="KW-0964">Secreted</keyword>
<dbReference type="InterPro" id="IPR011049">
    <property type="entry name" value="Serralysin-like_metalloprot_C"/>
</dbReference>
<reference evidence="3" key="1">
    <citation type="submission" date="2018-05" db="EMBL/GenBank/DDBJ databases">
        <authorList>
            <person name="Lanie J.A."/>
            <person name="Ng W.-L."/>
            <person name="Kazmierczak K.M."/>
            <person name="Andrzejewski T.M."/>
            <person name="Davidsen T.M."/>
            <person name="Wayne K.J."/>
            <person name="Tettelin H."/>
            <person name="Glass J.I."/>
            <person name="Rusch D."/>
            <person name="Podicherti R."/>
            <person name="Tsui H.-C.T."/>
            <person name="Winkler M.E."/>
        </authorList>
    </citation>
    <scope>NUCLEOTIDE SEQUENCE</scope>
</reference>
<dbReference type="InterPro" id="IPR001343">
    <property type="entry name" value="Hemolysn_Ca-bd"/>
</dbReference>
<dbReference type="Gene3D" id="2.150.10.10">
    <property type="entry name" value="Serralysin-like metalloprotease, C-terminal"/>
    <property type="match status" value="2"/>
</dbReference>
<dbReference type="PANTHER" id="PTHR38340">
    <property type="entry name" value="S-LAYER PROTEIN"/>
    <property type="match status" value="1"/>
</dbReference>
<evidence type="ECO:0000256" key="2">
    <source>
        <dbReference type="ARBA" id="ARBA00022525"/>
    </source>
</evidence>
<feature type="non-terminal residue" evidence="3">
    <location>
        <position position="235"/>
    </location>
</feature>
<organism evidence="3">
    <name type="scientific">marine metagenome</name>
    <dbReference type="NCBI Taxonomy" id="408172"/>
    <lineage>
        <taxon>unclassified sequences</taxon>
        <taxon>metagenomes</taxon>
        <taxon>ecological metagenomes</taxon>
    </lineage>
</organism>
<dbReference type="EMBL" id="UINC01217860">
    <property type="protein sequence ID" value="SVE44643.1"/>
    <property type="molecule type" value="Genomic_DNA"/>
</dbReference>
<gene>
    <name evidence="3" type="ORF">METZ01_LOCUS497497</name>
</gene>
<evidence type="ECO:0000256" key="1">
    <source>
        <dbReference type="ARBA" id="ARBA00004613"/>
    </source>
</evidence>
<evidence type="ECO:0000313" key="3">
    <source>
        <dbReference type="EMBL" id="SVE44643.1"/>
    </source>
</evidence>
<accession>A0A383DK27</accession>
<comment type="subcellular location">
    <subcellularLocation>
        <location evidence="1">Secreted</location>
    </subcellularLocation>
</comment>
<dbReference type="GO" id="GO:0005576">
    <property type="term" value="C:extracellular region"/>
    <property type="evidence" value="ECO:0007669"/>
    <property type="project" value="UniProtKB-SubCell"/>
</dbReference>
<dbReference type="AlphaFoldDB" id="A0A383DK27"/>
<dbReference type="Pfam" id="PF00353">
    <property type="entry name" value="HemolysinCabind"/>
    <property type="match status" value="3"/>
</dbReference>
<dbReference type="PANTHER" id="PTHR38340:SF1">
    <property type="entry name" value="S-LAYER PROTEIN"/>
    <property type="match status" value="1"/>
</dbReference>
<evidence type="ECO:0008006" key="4">
    <source>
        <dbReference type="Google" id="ProtNLM"/>
    </source>
</evidence>